<dbReference type="Pfam" id="PF00072">
    <property type="entry name" value="Response_reg"/>
    <property type="match status" value="1"/>
</dbReference>
<feature type="compositionally biased region" description="Low complexity" evidence="3">
    <location>
        <begin position="213"/>
        <end position="222"/>
    </location>
</feature>
<dbReference type="InterPro" id="IPR001789">
    <property type="entry name" value="Sig_transdc_resp-reg_receiver"/>
</dbReference>
<name>A0A6S4GQP0_9BACT</name>
<dbReference type="InterPro" id="IPR050595">
    <property type="entry name" value="Bact_response_regulator"/>
</dbReference>
<feature type="region of interest" description="Disordered" evidence="3">
    <location>
        <begin position="123"/>
        <end position="318"/>
    </location>
</feature>
<evidence type="ECO:0000259" key="4">
    <source>
        <dbReference type="PROSITE" id="PS50110"/>
    </source>
</evidence>
<dbReference type="SMART" id="SM00448">
    <property type="entry name" value="REC"/>
    <property type="match status" value="1"/>
</dbReference>
<evidence type="ECO:0000256" key="1">
    <source>
        <dbReference type="ARBA" id="ARBA00022553"/>
    </source>
</evidence>
<feature type="compositionally biased region" description="Polar residues" evidence="3">
    <location>
        <begin position="294"/>
        <end position="308"/>
    </location>
</feature>
<dbReference type="InterPro" id="IPR011006">
    <property type="entry name" value="CheY-like_superfamily"/>
</dbReference>
<evidence type="ECO:0000256" key="2">
    <source>
        <dbReference type="PROSITE-ProRule" id="PRU00169"/>
    </source>
</evidence>
<keyword evidence="6" id="KW-1185">Reference proteome</keyword>
<evidence type="ECO:0000256" key="3">
    <source>
        <dbReference type="SAM" id="MobiDB-lite"/>
    </source>
</evidence>
<dbReference type="AlphaFoldDB" id="A0A6S4GQP0"/>
<feature type="compositionally biased region" description="Low complexity" evidence="3">
    <location>
        <begin position="162"/>
        <end position="197"/>
    </location>
</feature>
<feature type="compositionally biased region" description="Low complexity" evidence="3">
    <location>
        <begin position="277"/>
        <end position="288"/>
    </location>
</feature>
<feature type="compositionally biased region" description="Pro residues" evidence="3">
    <location>
        <begin position="309"/>
        <end position="318"/>
    </location>
</feature>
<dbReference type="PANTHER" id="PTHR44591">
    <property type="entry name" value="STRESS RESPONSE REGULATOR PROTEIN 1"/>
    <property type="match status" value="1"/>
</dbReference>
<dbReference type="Proteomes" id="UP000030902">
    <property type="component" value="Chromosome"/>
</dbReference>
<dbReference type="GO" id="GO:0000160">
    <property type="term" value="P:phosphorelay signal transduction system"/>
    <property type="evidence" value="ECO:0007669"/>
    <property type="project" value="InterPro"/>
</dbReference>
<gene>
    <name evidence="5" type="ORF">TM7x_01315</name>
</gene>
<feature type="compositionally biased region" description="Pro residues" evidence="3">
    <location>
        <begin position="133"/>
        <end position="152"/>
    </location>
</feature>
<protein>
    <submittedName>
        <fullName evidence="5">Chemotaxis protein CheY</fullName>
    </submittedName>
</protein>
<keyword evidence="1 2" id="KW-0597">Phosphoprotein</keyword>
<proteinExistence type="predicted"/>
<feature type="modified residue" description="4-aspartylphosphate" evidence="2">
    <location>
        <position position="52"/>
    </location>
</feature>
<dbReference type="Gene3D" id="3.40.50.2300">
    <property type="match status" value="1"/>
</dbReference>
<dbReference type="PROSITE" id="PS50110">
    <property type="entry name" value="RESPONSE_REGULATORY"/>
    <property type="match status" value="1"/>
</dbReference>
<feature type="domain" description="Response regulatory" evidence="4">
    <location>
        <begin position="3"/>
        <end position="119"/>
    </location>
</feature>
<dbReference type="PANTHER" id="PTHR44591:SF3">
    <property type="entry name" value="RESPONSE REGULATORY DOMAIN-CONTAINING PROTEIN"/>
    <property type="match status" value="1"/>
</dbReference>
<dbReference type="RefSeq" id="WP_052198801.1">
    <property type="nucleotide sequence ID" value="NZ_CP007496.1"/>
</dbReference>
<dbReference type="SUPFAM" id="SSF52172">
    <property type="entry name" value="CheY-like"/>
    <property type="match status" value="1"/>
</dbReference>
<dbReference type="KEGG" id="sox:TM7x_01315"/>
<organism evidence="5 6">
    <name type="scientific">Candidatus Nanosynbacter lyticus</name>
    <dbReference type="NCBI Taxonomy" id="2093824"/>
    <lineage>
        <taxon>Bacteria</taxon>
        <taxon>Candidatus Saccharimonadota</taxon>
        <taxon>Candidatus Saccharimonadia</taxon>
        <taxon>Candidatus Nanosynbacterales</taxon>
        <taxon>Candidatus Nanosynbacteraceae</taxon>
        <taxon>Candidatus Nanosynbacter</taxon>
    </lineage>
</organism>
<feature type="compositionally biased region" description="Pro residues" evidence="3">
    <location>
        <begin position="198"/>
        <end position="212"/>
    </location>
</feature>
<sequence>MTKILLVEDDKSLREIYGVRLLAEGYDIVSAGDGEEALAMAIKERPQLILSDVMMPKISGFDMLDILRSTTETKDVKVIIMTALSSEDQRKRGEQLGADRYLVKSQVGIEDVVRAVHEALGDLPGVGTNPVPVSQPAPAHTPEPQAPAPQPITRPDVSSLSPQPQTAPTITPTLPTANQFAQQTQQTYQSQAQAPQPVQQPTPVAMPTPPAQPTTLPQPTAPFSSSVPRPSGLGDRIIQPLPADSSQNSVDISQLMARELDANPASIAQPANPVTPPQVAQTPVEPQVGAEVAQPQTAPVQTPEASQLPQPPSITPEQ</sequence>
<accession>A0A6S4GQP0</accession>
<evidence type="ECO:0000313" key="5">
    <source>
        <dbReference type="EMBL" id="AJA06398.1"/>
    </source>
</evidence>
<dbReference type="EMBL" id="CP007496">
    <property type="protein sequence ID" value="AJA06398.1"/>
    <property type="molecule type" value="Genomic_DNA"/>
</dbReference>
<evidence type="ECO:0000313" key="6">
    <source>
        <dbReference type="Proteomes" id="UP000030902"/>
    </source>
</evidence>
<reference evidence="5 6" key="1">
    <citation type="journal article" date="2015" name="Proc. Natl. Acad. Sci. U.S.A.">
        <title>Cultivation of a human-associated TM7 phylotype reveals a reduced genome and epibiotic parasitic lifestyle.</title>
        <authorList>
            <person name="He X."/>
            <person name="McLean J.S."/>
            <person name="Edlund A."/>
            <person name="Yooseph S."/>
            <person name="Hall A.P."/>
            <person name="Liu S.Y."/>
            <person name="Dorrestein P.C."/>
            <person name="Esquenazi E."/>
            <person name="Hunter R.C."/>
            <person name="Cheng G."/>
            <person name="Nelson K.E."/>
            <person name="Lux R."/>
            <person name="Shi W."/>
        </authorList>
    </citation>
    <scope>NUCLEOTIDE SEQUENCE [LARGE SCALE GENOMIC DNA]</scope>
    <source>
        <strain evidence="5 6">TM7x</strain>
    </source>
</reference>
<dbReference type="CDD" id="cd17574">
    <property type="entry name" value="REC_OmpR"/>
    <property type="match status" value="1"/>
</dbReference>